<accession>A0AAD4QD39</accession>
<dbReference type="AlphaFoldDB" id="A0AAD4QD39"/>
<dbReference type="GO" id="GO:0005938">
    <property type="term" value="C:cell cortex"/>
    <property type="evidence" value="ECO:0007669"/>
    <property type="project" value="TreeGrafter"/>
</dbReference>
<feature type="compositionally biased region" description="Low complexity" evidence="2">
    <location>
        <begin position="338"/>
        <end position="350"/>
    </location>
</feature>
<dbReference type="Gene3D" id="1.10.555.10">
    <property type="entry name" value="Rho GTPase activation protein"/>
    <property type="match status" value="1"/>
</dbReference>
<evidence type="ECO:0000256" key="2">
    <source>
        <dbReference type="SAM" id="MobiDB-lite"/>
    </source>
</evidence>
<dbReference type="InterPro" id="IPR008936">
    <property type="entry name" value="Rho_GTPase_activation_prot"/>
</dbReference>
<sequence length="402" mass="45021">MATEQRDHHRDTKAGLRTWWQQFTTAQKVRPSPQHAHSYPHSHPRSQTQPHEYVPPPAGAVFGRPLKESLKYANVQISTADANGKLYVWGYIPVVVAKCGLFLKENATEIEGTFRVNGSNKRMRELQAIFETPPRYGKSLDWKAENYTTHDVASVFRRYLTLMPEPVIPYVLYFPFREAIAKRPYNQEVVISTYKRLIHSMAHANQYLLLYVLDLLSVFARKSDKNLMTAQNLAVIFRPGLMSHPEHELSPSEHQLSQDVLEFLIAHQDWFMLDTPPPPTFPPTPSRSFTPPYDAGARTSVSDGEGPDGWRIIQRHQRTADERARHAAGASRDRIVTPQPQSQSSVAAPSGIVRSRTLPTSRKGRSGPADASAAAGTRHGGAGVVNPAVLRKTRRASVQPSS</sequence>
<dbReference type="InterPro" id="IPR000198">
    <property type="entry name" value="RhoGAP_dom"/>
</dbReference>
<dbReference type="PROSITE" id="PS50238">
    <property type="entry name" value="RHOGAP"/>
    <property type="match status" value="1"/>
</dbReference>
<feature type="compositionally biased region" description="Pro residues" evidence="2">
    <location>
        <begin position="275"/>
        <end position="285"/>
    </location>
</feature>
<evidence type="ECO:0000259" key="3">
    <source>
        <dbReference type="PROSITE" id="PS50238"/>
    </source>
</evidence>
<proteinExistence type="predicted"/>
<dbReference type="PANTHER" id="PTHR15228">
    <property type="entry name" value="SPERMATHECAL PHYSIOLOGY VARIANT"/>
    <property type="match status" value="1"/>
</dbReference>
<dbReference type="EMBL" id="JAKELL010000031">
    <property type="protein sequence ID" value="KAH8990228.1"/>
    <property type="molecule type" value="Genomic_DNA"/>
</dbReference>
<feature type="domain" description="Rho-GAP" evidence="3">
    <location>
        <begin position="75"/>
        <end position="272"/>
    </location>
</feature>
<evidence type="ECO:0000256" key="1">
    <source>
        <dbReference type="ARBA" id="ARBA00022468"/>
    </source>
</evidence>
<feature type="region of interest" description="Disordered" evidence="2">
    <location>
        <begin position="27"/>
        <end position="52"/>
    </location>
</feature>
<dbReference type="SMART" id="SM00324">
    <property type="entry name" value="RhoGAP"/>
    <property type="match status" value="1"/>
</dbReference>
<keyword evidence="5" id="KW-1185">Reference proteome</keyword>
<evidence type="ECO:0000313" key="4">
    <source>
        <dbReference type="EMBL" id="KAH8990228.1"/>
    </source>
</evidence>
<gene>
    <name evidence="4" type="ORF">EDB92DRAFT_1799088</name>
</gene>
<organism evidence="4 5">
    <name type="scientific">Lactarius akahatsu</name>
    <dbReference type="NCBI Taxonomy" id="416441"/>
    <lineage>
        <taxon>Eukaryota</taxon>
        <taxon>Fungi</taxon>
        <taxon>Dikarya</taxon>
        <taxon>Basidiomycota</taxon>
        <taxon>Agaricomycotina</taxon>
        <taxon>Agaricomycetes</taxon>
        <taxon>Russulales</taxon>
        <taxon>Russulaceae</taxon>
        <taxon>Lactarius</taxon>
    </lineage>
</organism>
<dbReference type="Pfam" id="PF00620">
    <property type="entry name" value="RhoGAP"/>
    <property type="match status" value="1"/>
</dbReference>
<keyword evidence="1" id="KW-0343">GTPase activation</keyword>
<reference evidence="4" key="1">
    <citation type="submission" date="2022-01" db="EMBL/GenBank/DDBJ databases">
        <title>Comparative genomics reveals a dynamic genome evolution in the ectomycorrhizal milk-cap (Lactarius) mushrooms.</title>
        <authorList>
            <consortium name="DOE Joint Genome Institute"/>
            <person name="Lebreton A."/>
            <person name="Tang N."/>
            <person name="Kuo A."/>
            <person name="LaButti K."/>
            <person name="Drula E."/>
            <person name="Barry K."/>
            <person name="Clum A."/>
            <person name="Lipzen A."/>
            <person name="Mousain D."/>
            <person name="Ng V."/>
            <person name="Wang R."/>
            <person name="Wang X."/>
            <person name="Dai Y."/>
            <person name="Henrissat B."/>
            <person name="Grigoriev I.V."/>
            <person name="Guerin-Laguette A."/>
            <person name="Yu F."/>
            <person name="Martin F.M."/>
        </authorList>
    </citation>
    <scope>NUCLEOTIDE SEQUENCE</scope>
    <source>
        <strain evidence="4">QP</strain>
    </source>
</reference>
<dbReference type="PANTHER" id="PTHR15228:SF25">
    <property type="entry name" value="F-BAR DOMAIN-CONTAINING PROTEIN"/>
    <property type="match status" value="1"/>
</dbReference>
<name>A0AAD4QD39_9AGAM</name>
<dbReference type="Proteomes" id="UP001201163">
    <property type="component" value="Unassembled WGS sequence"/>
</dbReference>
<evidence type="ECO:0000313" key="5">
    <source>
        <dbReference type="Proteomes" id="UP001201163"/>
    </source>
</evidence>
<dbReference type="GO" id="GO:0007165">
    <property type="term" value="P:signal transduction"/>
    <property type="evidence" value="ECO:0007669"/>
    <property type="project" value="InterPro"/>
</dbReference>
<dbReference type="SUPFAM" id="SSF48350">
    <property type="entry name" value="GTPase activation domain, GAP"/>
    <property type="match status" value="1"/>
</dbReference>
<feature type="compositionally biased region" description="Basic and acidic residues" evidence="2">
    <location>
        <begin position="318"/>
        <end position="335"/>
    </location>
</feature>
<protein>
    <submittedName>
        <fullName evidence="4">Rho GTPase activation protein</fullName>
    </submittedName>
</protein>
<comment type="caution">
    <text evidence="4">The sequence shown here is derived from an EMBL/GenBank/DDBJ whole genome shotgun (WGS) entry which is preliminary data.</text>
</comment>
<dbReference type="InterPro" id="IPR051025">
    <property type="entry name" value="RhoGAP"/>
</dbReference>
<dbReference type="GO" id="GO:0060237">
    <property type="term" value="P:regulation of fungal-type cell wall organization"/>
    <property type="evidence" value="ECO:0007669"/>
    <property type="project" value="TreeGrafter"/>
</dbReference>
<feature type="region of interest" description="Disordered" evidence="2">
    <location>
        <begin position="275"/>
        <end position="402"/>
    </location>
</feature>
<dbReference type="GO" id="GO:0005096">
    <property type="term" value="F:GTPase activator activity"/>
    <property type="evidence" value="ECO:0007669"/>
    <property type="project" value="UniProtKB-KW"/>
</dbReference>